<keyword evidence="3" id="KW-1185">Reference proteome</keyword>
<dbReference type="EMBL" id="BSXW01000704">
    <property type="protein sequence ID" value="GMF28274.1"/>
    <property type="molecule type" value="Genomic_DNA"/>
</dbReference>
<evidence type="ECO:0000313" key="3">
    <source>
        <dbReference type="Proteomes" id="UP001165083"/>
    </source>
</evidence>
<feature type="compositionally biased region" description="Polar residues" evidence="1">
    <location>
        <begin position="440"/>
        <end position="450"/>
    </location>
</feature>
<gene>
    <name evidence="2" type="ORF">Plil01_001189000</name>
</gene>
<organism evidence="2 3">
    <name type="scientific">Phytophthora lilii</name>
    <dbReference type="NCBI Taxonomy" id="2077276"/>
    <lineage>
        <taxon>Eukaryota</taxon>
        <taxon>Sar</taxon>
        <taxon>Stramenopiles</taxon>
        <taxon>Oomycota</taxon>
        <taxon>Peronosporomycetes</taxon>
        <taxon>Peronosporales</taxon>
        <taxon>Peronosporaceae</taxon>
        <taxon>Phytophthora</taxon>
    </lineage>
</organism>
<dbReference type="AlphaFoldDB" id="A0A9W6U881"/>
<dbReference type="Proteomes" id="UP001165083">
    <property type="component" value="Unassembled WGS sequence"/>
</dbReference>
<evidence type="ECO:0000256" key="1">
    <source>
        <dbReference type="SAM" id="MobiDB-lite"/>
    </source>
</evidence>
<comment type="caution">
    <text evidence="2">The sequence shown here is derived from an EMBL/GenBank/DDBJ whole genome shotgun (WGS) entry which is preliminary data.</text>
</comment>
<evidence type="ECO:0000313" key="2">
    <source>
        <dbReference type="EMBL" id="GMF28274.1"/>
    </source>
</evidence>
<reference evidence="2" key="1">
    <citation type="submission" date="2023-04" db="EMBL/GenBank/DDBJ databases">
        <title>Phytophthora lilii NBRC 32176.</title>
        <authorList>
            <person name="Ichikawa N."/>
            <person name="Sato H."/>
            <person name="Tonouchi N."/>
        </authorList>
    </citation>
    <scope>NUCLEOTIDE SEQUENCE</scope>
    <source>
        <strain evidence="2">NBRC 32176</strain>
    </source>
</reference>
<dbReference type="OrthoDB" id="568369at2759"/>
<accession>A0A9W6U881</accession>
<feature type="compositionally biased region" description="Low complexity" evidence="1">
    <location>
        <begin position="451"/>
        <end position="464"/>
    </location>
</feature>
<name>A0A9W6U881_9STRA</name>
<sequence length="565" mass="62420">MAAALNPTCTEEEAVVKAVSELCSKILSREPSQRPKLKTITKQVRKLINDVYDLPVTASDESFIISLYQLNGEGSTPDDTSAPPAFRPFINSSSCCHRAQEHGVTTPARLFWNFFLAGHVTQAQDSRAVASCVGNGHGPASKDILAMDDFESRHEGVFAHFVYLAWHESTSPPGEPNAHECFIEELHEEDHRTCFLLNPHLKSSVETQLTPDVHLFQQLVQHAPQYFPVLQRRLREEAGYVVFIVLGKDAEDTKELQGVLTGMLLFFLRSAFAMTPFDILSYFARTCAQFFDYPRVGFMQHFLSYTAPVIEDSATSNIVQCRCGASVLTLEPSAMNEALSSQHCTCKRSSDDETDASSPIECPCFHPFPANDEPADFDDEVYPIDTMFVHDSSEEQLVHPFECRSKRGDEVRWISVDAVCVGRMESAAFRWSPPAPRLSRGTSSGSNRSITAETGGTGTATSAGSERRMSRFGVLKQRASKVAGETNSPRLAGKDASRAAVEPHELQEMLVRGLQRCGKPGDASSSASWELYECEFCRLPICAVADGRVAVPMLHPRSSDSQRSF</sequence>
<feature type="region of interest" description="Disordered" evidence="1">
    <location>
        <begin position="432"/>
        <end position="499"/>
    </location>
</feature>
<protein>
    <submittedName>
        <fullName evidence="2">Unnamed protein product</fullName>
    </submittedName>
</protein>
<proteinExistence type="predicted"/>